<proteinExistence type="predicted"/>
<keyword evidence="2" id="KW-1185">Reference proteome</keyword>
<name>A0A6G1C162_9ORYZ</name>
<protein>
    <submittedName>
        <fullName evidence="1">Uncharacterized protein</fullName>
    </submittedName>
</protein>
<accession>A0A6G1C162</accession>
<sequence length="60" mass="6339">MASIAVAVSPLLHHHREIQERMASVTIALTGALPSPLSPPSIAVAKPSPSLSLLHHRCQI</sequence>
<evidence type="ECO:0000313" key="2">
    <source>
        <dbReference type="Proteomes" id="UP000479710"/>
    </source>
</evidence>
<dbReference type="EMBL" id="SPHZ02000011">
    <property type="protein sequence ID" value="KAF0893910.1"/>
    <property type="molecule type" value="Genomic_DNA"/>
</dbReference>
<gene>
    <name evidence="1" type="ORF">E2562_031443</name>
</gene>
<dbReference type="AlphaFoldDB" id="A0A6G1C162"/>
<dbReference type="Proteomes" id="UP000479710">
    <property type="component" value="Unassembled WGS sequence"/>
</dbReference>
<evidence type="ECO:0000313" key="1">
    <source>
        <dbReference type="EMBL" id="KAF0893910.1"/>
    </source>
</evidence>
<reference evidence="1 2" key="1">
    <citation type="submission" date="2019-11" db="EMBL/GenBank/DDBJ databases">
        <title>Whole genome sequence of Oryza granulata.</title>
        <authorList>
            <person name="Li W."/>
        </authorList>
    </citation>
    <scope>NUCLEOTIDE SEQUENCE [LARGE SCALE GENOMIC DNA]</scope>
    <source>
        <strain evidence="2">cv. Menghai</strain>
        <tissue evidence="1">Leaf</tissue>
    </source>
</reference>
<comment type="caution">
    <text evidence="1">The sequence shown here is derived from an EMBL/GenBank/DDBJ whole genome shotgun (WGS) entry which is preliminary data.</text>
</comment>
<organism evidence="1 2">
    <name type="scientific">Oryza meyeriana var. granulata</name>
    <dbReference type="NCBI Taxonomy" id="110450"/>
    <lineage>
        <taxon>Eukaryota</taxon>
        <taxon>Viridiplantae</taxon>
        <taxon>Streptophyta</taxon>
        <taxon>Embryophyta</taxon>
        <taxon>Tracheophyta</taxon>
        <taxon>Spermatophyta</taxon>
        <taxon>Magnoliopsida</taxon>
        <taxon>Liliopsida</taxon>
        <taxon>Poales</taxon>
        <taxon>Poaceae</taxon>
        <taxon>BOP clade</taxon>
        <taxon>Oryzoideae</taxon>
        <taxon>Oryzeae</taxon>
        <taxon>Oryzinae</taxon>
        <taxon>Oryza</taxon>
        <taxon>Oryza meyeriana</taxon>
    </lineage>
</organism>